<dbReference type="InParanoid" id="A0A1V9Y0C8"/>
<dbReference type="GO" id="GO:0007156">
    <property type="term" value="P:homophilic cell adhesion via plasma membrane adhesion molecules"/>
    <property type="evidence" value="ECO:0007669"/>
    <property type="project" value="TreeGrafter"/>
</dbReference>
<dbReference type="GO" id="GO:0007411">
    <property type="term" value="P:axon guidance"/>
    <property type="evidence" value="ECO:0007669"/>
    <property type="project" value="TreeGrafter"/>
</dbReference>
<dbReference type="AlphaFoldDB" id="A0A1V9Y0C8"/>
<dbReference type="InterPro" id="IPR003599">
    <property type="entry name" value="Ig_sub"/>
</dbReference>
<evidence type="ECO:0000259" key="3">
    <source>
        <dbReference type="PROSITE" id="PS50835"/>
    </source>
</evidence>
<dbReference type="PROSITE" id="PS50835">
    <property type="entry name" value="IG_LIKE"/>
    <property type="match status" value="1"/>
</dbReference>
<dbReference type="Pfam" id="PF07679">
    <property type="entry name" value="I-set"/>
    <property type="match status" value="1"/>
</dbReference>
<evidence type="ECO:0000256" key="2">
    <source>
        <dbReference type="SAM" id="SignalP"/>
    </source>
</evidence>
<dbReference type="GO" id="GO:0005886">
    <property type="term" value="C:plasma membrane"/>
    <property type="evidence" value="ECO:0007669"/>
    <property type="project" value="TreeGrafter"/>
</dbReference>
<dbReference type="STRING" id="418985.A0A1V9Y0C8"/>
<dbReference type="Gene3D" id="2.60.40.10">
    <property type="entry name" value="Immunoglobulins"/>
    <property type="match status" value="1"/>
</dbReference>
<keyword evidence="1" id="KW-0393">Immunoglobulin domain</keyword>
<dbReference type="OrthoDB" id="6510948at2759"/>
<feature type="chain" id="PRO_5013071352" evidence="2">
    <location>
        <begin position="17"/>
        <end position="173"/>
    </location>
</feature>
<dbReference type="GO" id="GO:0098632">
    <property type="term" value="F:cell-cell adhesion mediator activity"/>
    <property type="evidence" value="ECO:0007669"/>
    <property type="project" value="TreeGrafter"/>
</dbReference>
<dbReference type="PANTHER" id="PTHR10075">
    <property type="entry name" value="BASIGIN RELATED"/>
    <property type="match status" value="1"/>
</dbReference>
<dbReference type="InterPro" id="IPR007110">
    <property type="entry name" value="Ig-like_dom"/>
</dbReference>
<dbReference type="SMART" id="SM00409">
    <property type="entry name" value="IG"/>
    <property type="match status" value="1"/>
</dbReference>
<comment type="caution">
    <text evidence="4">The sequence shown here is derived from an EMBL/GenBank/DDBJ whole genome shotgun (WGS) entry which is preliminary data.</text>
</comment>
<sequence length="173" mass="19311">MLLSLLVFTLFQTVSSGVAPQVIPFKLSEHLEEGQRLGIVCSVSKGTLPISFQWRKANALVIPSADVKISHEDYQESLQIMGLNSQHVGNYTCSVKNAFGSDQMSVRVILNFKPRWAMKNMSRILNAVTGETTFLNCEAVGYPVPTIRISKGSYVVYKYNLLFIPSLIMQVYT</sequence>
<evidence type="ECO:0000313" key="5">
    <source>
        <dbReference type="Proteomes" id="UP000192247"/>
    </source>
</evidence>
<dbReference type="SUPFAM" id="SSF48726">
    <property type="entry name" value="Immunoglobulin"/>
    <property type="match status" value="1"/>
</dbReference>
<dbReference type="EMBL" id="MNPL01001435">
    <property type="protein sequence ID" value="OQR79152.1"/>
    <property type="molecule type" value="Genomic_DNA"/>
</dbReference>
<dbReference type="InterPro" id="IPR036179">
    <property type="entry name" value="Ig-like_dom_sf"/>
</dbReference>
<dbReference type="FunFam" id="2.60.40.10:FF:000333">
    <property type="entry name" value="Down syndrome cell adhesion molecule"/>
    <property type="match status" value="1"/>
</dbReference>
<name>A0A1V9Y0C8_9ACAR</name>
<keyword evidence="5" id="KW-1185">Reference proteome</keyword>
<dbReference type="GO" id="GO:0070593">
    <property type="term" value="P:dendrite self-avoidance"/>
    <property type="evidence" value="ECO:0007669"/>
    <property type="project" value="TreeGrafter"/>
</dbReference>
<proteinExistence type="predicted"/>
<evidence type="ECO:0000256" key="1">
    <source>
        <dbReference type="ARBA" id="ARBA00023319"/>
    </source>
</evidence>
<feature type="domain" description="Ig-like" evidence="3">
    <location>
        <begin position="20"/>
        <end position="111"/>
    </location>
</feature>
<dbReference type="Proteomes" id="UP000192247">
    <property type="component" value="Unassembled WGS sequence"/>
</dbReference>
<organism evidence="4 5">
    <name type="scientific">Tropilaelaps mercedesae</name>
    <dbReference type="NCBI Taxonomy" id="418985"/>
    <lineage>
        <taxon>Eukaryota</taxon>
        <taxon>Metazoa</taxon>
        <taxon>Ecdysozoa</taxon>
        <taxon>Arthropoda</taxon>
        <taxon>Chelicerata</taxon>
        <taxon>Arachnida</taxon>
        <taxon>Acari</taxon>
        <taxon>Parasitiformes</taxon>
        <taxon>Mesostigmata</taxon>
        <taxon>Gamasina</taxon>
        <taxon>Dermanyssoidea</taxon>
        <taxon>Laelapidae</taxon>
        <taxon>Tropilaelaps</taxon>
    </lineage>
</organism>
<dbReference type="InterPro" id="IPR013783">
    <property type="entry name" value="Ig-like_fold"/>
</dbReference>
<accession>A0A1V9Y0C8</accession>
<dbReference type="PANTHER" id="PTHR10075:SF100">
    <property type="entry name" value="FASCICLIN-2"/>
    <property type="match status" value="1"/>
</dbReference>
<dbReference type="GO" id="GO:0030424">
    <property type="term" value="C:axon"/>
    <property type="evidence" value="ECO:0007669"/>
    <property type="project" value="TreeGrafter"/>
</dbReference>
<dbReference type="InterPro" id="IPR013098">
    <property type="entry name" value="Ig_I-set"/>
</dbReference>
<gene>
    <name evidence="4" type="ORF">BIW11_05935</name>
</gene>
<keyword evidence="2" id="KW-0732">Signal</keyword>
<reference evidence="4 5" key="1">
    <citation type="journal article" date="2017" name="Gigascience">
        <title>Draft genome of the honey bee ectoparasitic mite, Tropilaelaps mercedesae, is shaped by the parasitic life history.</title>
        <authorList>
            <person name="Dong X."/>
            <person name="Armstrong S.D."/>
            <person name="Xia D."/>
            <person name="Makepeace B.L."/>
            <person name="Darby A.C."/>
            <person name="Kadowaki T."/>
        </authorList>
    </citation>
    <scope>NUCLEOTIDE SEQUENCE [LARGE SCALE GENOMIC DNA]</scope>
    <source>
        <strain evidence="4">Wuxi-XJTLU</strain>
    </source>
</reference>
<evidence type="ECO:0000313" key="4">
    <source>
        <dbReference type="EMBL" id="OQR79152.1"/>
    </source>
</evidence>
<protein>
    <submittedName>
        <fullName evidence="4">Hemicentin-2-like</fullName>
    </submittedName>
</protein>
<feature type="signal peptide" evidence="2">
    <location>
        <begin position="1"/>
        <end position="16"/>
    </location>
</feature>